<dbReference type="Proteomes" id="UP000244892">
    <property type="component" value="Chromosome"/>
</dbReference>
<evidence type="ECO:0000313" key="6">
    <source>
        <dbReference type="EMBL" id="AWI52650.1"/>
    </source>
</evidence>
<name>A0A2U8FNV6_9BURK</name>
<dbReference type="InterPro" id="IPR027385">
    <property type="entry name" value="Beta-barrel_OMP"/>
</dbReference>
<evidence type="ECO:0000256" key="1">
    <source>
        <dbReference type="ARBA" id="ARBA00004442"/>
    </source>
</evidence>
<evidence type="ECO:0000313" key="7">
    <source>
        <dbReference type="Proteomes" id="UP000244892"/>
    </source>
</evidence>
<protein>
    <recommendedName>
        <fullName evidence="5">Outer membrane protein beta-barrel domain-containing protein</fullName>
    </recommendedName>
</protein>
<dbReference type="SUPFAM" id="SSF56925">
    <property type="entry name" value="OMPA-like"/>
    <property type="match status" value="1"/>
</dbReference>
<dbReference type="InterPro" id="IPR011250">
    <property type="entry name" value="OMP/PagP_B-barrel"/>
</dbReference>
<feature type="region of interest" description="Disordered" evidence="3">
    <location>
        <begin position="30"/>
        <end position="121"/>
    </location>
</feature>
<proteinExistence type="predicted"/>
<dbReference type="Gene3D" id="2.40.160.20">
    <property type="match status" value="1"/>
</dbReference>
<reference evidence="6 7" key="1">
    <citation type="submission" date="2018-05" db="EMBL/GenBank/DDBJ databases">
        <title>complete genome sequence of Aquabacterium olei NBRC 110486.</title>
        <authorList>
            <person name="Tang B."/>
            <person name="Chang J."/>
            <person name="Zhang L."/>
            <person name="Yang H."/>
        </authorList>
    </citation>
    <scope>NUCLEOTIDE SEQUENCE [LARGE SCALE GENOMIC DNA]</scope>
    <source>
        <strain evidence="6 7">NBRC 110486</strain>
    </source>
</reference>
<feature type="domain" description="Outer membrane protein beta-barrel" evidence="5">
    <location>
        <begin position="138"/>
        <end position="297"/>
    </location>
</feature>
<evidence type="ECO:0000259" key="5">
    <source>
        <dbReference type="Pfam" id="PF13505"/>
    </source>
</evidence>
<keyword evidence="2 4" id="KW-0732">Signal</keyword>
<feature type="chain" id="PRO_5015945694" description="Outer membrane protein beta-barrel domain-containing protein" evidence="4">
    <location>
        <begin position="27"/>
        <end position="297"/>
    </location>
</feature>
<evidence type="ECO:0000256" key="4">
    <source>
        <dbReference type="SAM" id="SignalP"/>
    </source>
</evidence>
<dbReference type="GO" id="GO:0009279">
    <property type="term" value="C:cell outer membrane"/>
    <property type="evidence" value="ECO:0007669"/>
    <property type="project" value="UniProtKB-SubCell"/>
</dbReference>
<organism evidence="6 7">
    <name type="scientific">Aquabacterium olei</name>
    <dbReference type="NCBI Taxonomy" id="1296669"/>
    <lineage>
        <taxon>Bacteria</taxon>
        <taxon>Pseudomonadati</taxon>
        <taxon>Pseudomonadota</taxon>
        <taxon>Betaproteobacteria</taxon>
        <taxon>Burkholderiales</taxon>
        <taxon>Aquabacterium</taxon>
    </lineage>
</organism>
<evidence type="ECO:0000256" key="3">
    <source>
        <dbReference type="SAM" id="MobiDB-lite"/>
    </source>
</evidence>
<accession>A0A2U8FNV6</accession>
<dbReference type="KEGG" id="aon:DEH84_03875"/>
<evidence type="ECO:0000256" key="2">
    <source>
        <dbReference type="ARBA" id="ARBA00022729"/>
    </source>
</evidence>
<dbReference type="OrthoDB" id="5360144at2"/>
<dbReference type="EMBL" id="CP029210">
    <property type="protein sequence ID" value="AWI52650.1"/>
    <property type="molecule type" value="Genomic_DNA"/>
</dbReference>
<dbReference type="RefSeq" id="WP_109034930.1">
    <property type="nucleotide sequence ID" value="NZ_CP029210.1"/>
</dbReference>
<feature type="signal peptide" evidence="4">
    <location>
        <begin position="1"/>
        <end position="26"/>
    </location>
</feature>
<sequence>MNVIHRHSPRVIAAAVLALAAAHAQAQVGATPTDNSGAGGMQSPGTSTYPNATPATGGTGSMDAQQGTTGANSGTAADGVSTNQADQGMGSQPGSMGASDTAGGRYSTELSTLPSEPTAAGPGAGYAGSGYSWLPYTTSGYVGLSVGAGDVDDECLPGQDCEDPDGAIHVYTGGLFNPNFGLQLGYFRLNDAERNGGKTKISGVNLVVTGIAPLTSTLNLVGRVGGTYGWTDVSAGPGIVAARGDETGFGASYGAGLAWDFNRNWSVTLDWDRHHMKFPGDDKKNVDVATVGFKYRF</sequence>
<dbReference type="AlphaFoldDB" id="A0A2U8FNV6"/>
<comment type="subcellular location">
    <subcellularLocation>
        <location evidence="1">Cell outer membrane</location>
    </subcellularLocation>
</comment>
<dbReference type="Pfam" id="PF13505">
    <property type="entry name" value="OMP_b-brl"/>
    <property type="match status" value="1"/>
</dbReference>
<keyword evidence="7" id="KW-1185">Reference proteome</keyword>
<gene>
    <name evidence="6" type="ORF">DEH84_03875</name>
</gene>
<feature type="compositionally biased region" description="Polar residues" evidence="3">
    <location>
        <begin position="43"/>
        <end position="94"/>
    </location>
</feature>